<evidence type="ECO:0000313" key="1">
    <source>
        <dbReference type="EMBL" id="SDE98891.1"/>
    </source>
</evidence>
<organism evidence="1 2">
    <name type="scientific">Chitinophaga filiformis</name>
    <name type="common">Myxococcus filiformis</name>
    <name type="synonym">Flexibacter filiformis</name>
    <dbReference type="NCBI Taxonomy" id="104663"/>
    <lineage>
        <taxon>Bacteria</taxon>
        <taxon>Pseudomonadati</taxon>
        <taxon>Bacteroidota</taxon>
        <taxon>Chitinophagia</taxon>
        <taxon>Chitinophagales</taxon>
        <taxon>Chitinophagaceae</taxon>
        <taxon>Chitinophaga</taxon>
    </lineage>
</organism>
<dbReference type="EMBL" id="FNBN01000001">
    <property type="protein sequence ID" value="SDE98891.1"/>
    <property type="molecule type" value="Genomic_DNA"/>
</dbReference>
<gene>
    <name evidence="1" type="ORF">SAMN04488121_101437</name>
</gene>
<evidence type="ECO:0000313" key="2">
    <source>
        <dbReference type="Proteomes" id="UP000199045"/>
    </source>
</evidence>
<reference evidence="1 2" key="1">
    <citation type="submission" date="2016-10" db="EMBL/GenBank/DDBJ databases">
        <authorList>
            <person name="de Groot N.N."/>
        </authorList>
    </citation>
    <scope>NUCLEOTIDE SEQUENCE [LARGE SCALE GENOMIC DNA]</scope>
    <source>
        <strain evidence="1 2">DSM 527</strain>
    </source>
</reference>
<feature type="non-terminal residue" evidence="1">
    <location>
        <position position="36"/>
    </location>
</feature>
<dbReference type="AlphaFoldDB" id="A0A1G7HEU9"/>
<sequence length="36" mass="3973">MKYPFPQAQHIANLFPRGVIDATFPGLHPALQTHGT</sequence>
<name>A0A1G7HEU9_CHIFI</name>
<dbReference type="STRING" id="104663.SAMN04488121_101437"/>
<protein>
    <submittedName>
        <fullName evidence="1">Uncharacterized protein</fullName>
    </submittedName>
</protein>
<dbReference type="Proteomes" id="UP000199045">
    <property type="component" value="Unassembled WGS sequence"/>
</dbReference>
<proteinExistence type="predicted"/>
<accession>A0A1G7HEU9</accession>